<keyword evidence="2" id="KW-0472">Membrane</keyword>
<accession>A0A8J6BZM4</accession>
<dbReference type="GO" id="GO:0019867">
    <property type="term" value="C:outer membrane"/>
    <property type="evidence" value="ECO:0007669"/>
    <property type="project" value="InterPro"/>
</dbReference>
<evidence type="ECO:0000256" key="2">
    <source>
        <dbReference type="ARBA" id="ARBA00023136"/>
    </source>
</evidence>
<comment type="subcellular location">
    <subcellularLocation>
        <location evidence="1">Membrane</location>
    </subcellularLocation>
</comment>
<sequence>MMDRRDRLVQNEMLDVLSRMYGSENDIALLRIILAERFSALPGVRRADVAFNRTEGENGATISYNAVPNLTNTDWRNLRLFVGLTSGKPIGEISGAVLNKLPGFMHAKGSSTWSKPIRGPTTTKYSAFISDIGLFNSLRNAWTVGTDKTDSEEEQASHNHACTTAYAEVVRTGPTTGIYDILAAPSTFAIAPPRRMFTSWFGVLRAFWSTREISKVTITASEAIKSLEPRDNKAGLAMGLFKNNMKFSHGRPVKGFQASASAEAAMVKPKARAPPVPQGRVEAALSLTNPLGPWSWAPALTTGVSAGVLRARSSDSGSKDASFHDRFHLGGGALRHFQAKKVGPCEPRSPMCPEAPVSVGVDWLGGDTYWNSYVGANVPMPIHRLADIPKVGRFLQAAQGLKDVIFAHVYGNAGGLTLGKDPRALIKDIRCSVGAGVLVRTGGGLMEIGLGVPLCFQPFDVTQGLVFGVGLEL</sequence>
<dbReference type="OrthoDB" id="1724197at2759"/>
<comment type="caution">
    <text evidence="4">The sequence shown here is derived from an EMBL/GenBank/DDBJ whole genome shotgun (WGS) entry which is preliminary data.</text>
</comment>
<dbReference type="EMBL" id="JAHDYR010000009">
    <property type="protein sequence ID" value="KAG9395676.1"/>
    <property type="molecule type" value="Genomic_DNA"/>
</dbReference>
<protein>
    <submittedName>
        <fullName evidence="4">Sorting and assembly machinery subunit 50kDa subunit SAM50</fullName>
    </submittedName>
</protein>
<proteinExistence type="predicted"/>
<evidence type="ECO:0000313" key="4">
    <source>
        <dbReference type="EMBL" id="KAG9395676.1"/>
    </source>
</evidence>
<evidence type="ECO:0000313" key="5">
    <source>
        <dbReference type="Proteomes" id="UP000717585"/>
    </source>
</evidence>
<dbReference type="Proteomes" id="UP000717585">
    <property type="component" value="Unassembled WGS sequence"/>
</dbReference>
<dbReference type="Gene3D" id="2.40.160.50">
    <property type="entry name" value="membrane protein fhac: a member of the omp85/tpsb transporter family"/>
    <property type="match status" value="1"/>
</dbReference>
<gene>
    <name evidence="4" type="ORF">J8273_2880</name>
</gene>
<dbReference type="InterPro" id="IPR000184">
    <property type="entry name" value="Bac_surfAg_D15"/>
</dbReference>
<reference evidence="4" key="1">
    <citation type="submission" date="2021-05" db="EMBL/GenBank/DDBJ databases">
        <title>A free-living protist that lacks canonical eukaryotic 1 DNA replication and segregation systems.</title>
        <authorList>
            <person name="Salas-Leiva D.E."/>
            <person name="Tromer E.C."/>
            <person name="Curtis B.A."/>
            <person name="Jerlstrom-Hultqvist J."/>
            <person name="Kolisko M."/>
            <person name="Yi Z."/>
            <person name="Salas-Leiva J.S."/>
            <person name="Gallot-Lavallee L."/>
            <person name="Kops G.J.P.L."/>
            <person name="Archibald J.M."/>
            <person name="Simpson A.G.B."/>
            <person name="Roger A.J."/>
        </authorList>
    </citation>
    <scope>NUCLEOTIDE SEQUENCE</scope>
    <source>
        <strain evidence="4">BICM</strain>
    </source>
</reference>
<keyword evidence="5" id="KW-1185">Reference proteome</keyword>
<dbReference type="Pfam" id="PF01103">
    <property type="entry name" value="Omp85"/>
    <property type="match status" value="1"/>
</dbReference>
<name>A0A8J6BZM4_9EUKA</name>
<evidence type="ECO:0000256" key="1">
    <source>
        <dbReference type="ARBA" id="ARBA00004370"/>
    </source>
</evidence>
<dbReference type="AlphaFoldDB" id="A0A8J6BZM4"/>
<evidence type="ECO:0000259" key="3">
    <source>
        <dbReference type="Pfam" id="PF01103"/>
    </source>
</evidence>
<organism evidence="4 5">
    <name type="scientific">Carpediemonas membranifera</name>
    <dbReference type="NCBI Taxonomy" id="201153"/>
    <lineage>
        <taxon>Eukaryota</taxon>
        <taxon>Metamonada</taxon>
        <taxon>Carpediemonas-like organisms</taxon>
        <taxon>Carpediemonas</taxon>
    </lineage>
</organism>
<feature type="domain" description="Bacterial surface antigen (D15)" evidence="3">
    <location>
        <begin position="315"/>
        <end position="471"/>
    </location>
</feature>